<dbReference type="RefSeq" id="WP_169452514.1">
    <property type="nucleotide sequence ID" value="NZ_CP051774.1"/>
</dbReference>
<reference evidence="3 4" key="1">
    <citation type="submission" date="2020-04" db="EMBL/GenBank/DDBJ databases">
        <title>Luteolibacter sp. G-1-1-1 isolated from soil.</title>
        <authorList>
            <person name="Dahal R.H."/>
        </authorList>
    </citation>
    <scope>NUCLEOTIDE SEQUENCE [LARGE SCALE GENOMIC DNA]</scope>
    <source>
        <strain evidence="3 4">G-1-1-1</strain>
    </source>
</reference>
<accession>A0A858RDN7</accession>
<dbReference type="AlphaFoldDB" id="A0A858RDN7"/>
<dbReference type="Gene3D" id="3.40.50.2000">
    <property type="entry name" value="Glycogen Phosphorylase B"/>
    <property type="match status" value="2"/>
</dbReference>
<gene>
    <name evidence="3" type="ORF">HHL09_00325</name>
</gene>
<dbReference type="SUPFAM" id="SSF53756">
    <property type="entry name" value="UDP-Glycosyltransferase/glycogen phosphorylase"/>
    <property type="match status" value="1"/>
</dbReference>
<sequence length="367" mass="39990">MKVIHTVSSLKMETGGPARSVPGLAGALARAGAEVSLTANERPDSFRAPEGVAFLSGGTELPSLQAAAAEMIHDHGLWLPSNYKVAQLASAMKTPRVVSPRGMLEPWALEHRKWKKRLAWWLYQKRCLKSAAALHATSDAEAEQFRRLGLKMPVIVLPNGVDLPEIPDEVAEAAPHSSRRTALFLSRIHPKKGLPLLLDAWARVKPQDWDLHIVGPDEGGHLADLQKQAKQLGLGSDLVRFSGPLDGAEKAAAFREASLFVLPTYSENFGIAAAEALAHGLPVITTHGAPWQVLETERCGWWVPVEGDAIAKALLDASARPEAELREMGRRGKEMVAARYSWDGIAREMLACYQWLLGRGSKPRCVV</sequence>
<evidence type="ECO:0000313" key="3">
    <source>
        <dbReference type="EMBL" id="QJE94293.1"/>
    </source>
</evidence>
<dbReference type="KEGG" id="luo:HHL09_00325"/>
<keyword evidence="4" id="KW-1185">Reference proteome</keyword>
<keyword evidence="3" id="KW-0808">Transferase</keyword>
<evidence type="ECO:0000259" key="1">
    <source>
        <dbReference type="Pfam" id="PF00534"/>
    </source>
</evidence>
<feature type="domain" description="Glycosyl transferase family 1" evidence="1">
    <location>
        <begin position="177"/>
        <end position="334"/>
    </location>
</feature>
<dbReference type="Proteomes" id="UP000501812">
    <property type="component" value="Chromosome"/>
</dbReference>
<organism evidence="3 4">
    <name type="scientific">Luteolibacter luteus</name>
    <dbReference type="NCBI Taxonomy" id="2728835"/>
    <lineage>
        <taxon>Bacteria</taxon>
        <taxon>Pseudomonadati</taxon>
        <taxon>Verrucomicrobiota</taxon>
        <taxon>Verrucomicrobiia</taxon>
        <taxon>Verrucomicrobiales</taxon>
        <taxon>Verrucomicrobiaceae</taxon>
        <taxon>Luteolibacter</taxon>
    </lineage>
</organism>
<evidence type="ECO:0000259" key="2">
    <source>
        <dbReference type="Pfam" id="PF13579"/>
    </source>
</evidence>
<dbReference type="InterPro" id="IPR001296">
    <property type="entry name" value="Glyco_trans_1"/>
</dbReference>
<evidence type="ECO:0000313" key="4">
    <source>
        <dbReference type="Proteomes" id="UP000501812"/>
    </source>
</evidence>
<dbReference type="PANTHER" id="PTHR12526">
    <property type="entry name" value="GLYCOSYLTRANSFERASE"/>
    <property type="match status" value="1"/>
</dbReference>
<proteinExistence type="predicted"/>
<name>A0A858RDN7_9BACT</name>
<dbReference type="PANTHER" id="PTHR12526:SF637">
    <property type="entry name" value="GLYCOSYLTRANSFERASE EPSF-RELATED"/>
    <property type="match status" value="1"/>
</dbReference>
<feature type="domain" description="Glycosyltransferase subfamily 4-like N-terminal" evidence="2">
    <location>
        <begin position="15"/>
        <end position="160"/>
    </location>
</feature>
<dbReference type="GO" id="GO:0016757">
    <property type="term" value="F:glycosyltransferase activity"/>
    <property type="evidence" value="ECO:0007669"/>
    <property type="project" value="UniProtKB-ARBA"/>
</dbReference>
<dbReference type="Pfam" id="PF13579">
    <property type="entry name" value="Glyco_trans_4_4"/>
    <property type="match status" value="1"/>
</dbReference>
<dbReference type="InterPro" id="IPR028098">
    <property type="entry name" value="Glyco_trans_4-like_N"/>
</dbReference>
<dbReference type="EMBL" id="CP051774">
    <property type="protein sequence ID" value="QJE94293.1"/>
    <property type="molecule type" value="Genomic_DNA"/>
</dbReference>
<dbReference type="Pfam" id="PF00534">
    <property type="entry name" value="Glycos_transf_1"/>
    <property type="match status" value="1"/>
</dbReference>
<protein>
    <submittedName>
        <fullName evidence="3">Glycosyltransferase</fullName>
    </submittedName>
</protein>